<dbReference type="EMBL" id="JABBZM010000011">
    <property type="protein sequence ID" value="NMV38846.1"/>
    <property type="molecule type" value="Genomic_DNA"/>
</dbReference>
<comment type="caution">
    <text evidence="2">The sequence shown here is derived from an EMBL/GenBank/DDBJ whole genome shotgun (WGS) entry which is preliminary data.</text>
</comment>
<dbReference type="InterPro" id="IPR011990">
    <property type="entry name" value="TPR-like_helical_dom_sf"/>
</dbReference>
<sequence length="267" mass="30061">MPISVRASDPEILAALDARQYQRLDAKLNGLQKDYESGRLDEISLRNAFAPFYHLTPQQIATMQDWVKSSPNSYAAHLGWGIFLRRAALDAQGGQRIAELSSEKLESRTRLLEAAKPELQRARALTAKPMLAIFHLMGVSLFQGDQVASRTLANEANKIDPKNRLVRDRYMVTLTPRWGGSYPAMRSFIAASRAEGLDTEGIRHLEAIMYDDMGHSAMEAGDRAEAYKYFRMALDLDARIGGSFREDYLMTSNAYICGQDRDAKYCR</sequence>
<keyword evidence="1" id="KW-0802">TPR repeat</keyword>
<proteinExistence type="predicted"/>
<protein>
    <submittedName>
        <fullName evidence="2">DUF4034 domain-containing protein</fullName>
    </submittedName>
</protein>
<dbReference type="RefSeq" id="WP_169340332.1">
    <property type="nucleotide sequence ID" value="NZ_JABBZM010000011.1"/>
</dbReference>
<dbReference type="InterPro" id="IPR019734">
    <property type="entry name" value="TPR_rpt"/>
</dbReference>
<feature type="repeat" description="TPR" evidence="1">
    <location>
        <begin position="207"/>
        <end position="240"/>
    </location>
</feature>
<accession>A0A848P2G2</accession>
<dbReference type="Proteomes" id="UP000575469">
    <property type="component" value="Unassembled WGS sequence"/>
</dbReference>
<gene>
    <name evidence="2" type="ORF">HGR00_13090</name>
</gene>
<dbReference type="PROSITE" id="PS50005">
    <property type="entry name" value="TPR"/>
    <property type="match status" value="1"/>
</dbReference>
<evidence type="ECO:0000256" key="1">
    <source>
        <dbReference type="PROSITE-ProRule" id="PRU00339"/>
    </source>
</evidence>
<evidence type="ECO:0000313" key="2">
    <source>
        <dbReference type="EMBL" id="NMV38846.1"/>
    </source>
</evidence>
<organism evidence="2 3">
    <name type="scientific">Ralstonia insidiosa</name>
    <dbReference type="NCBI Taxonomy" id="190721"/>
    <lineage>
        <taxon>Bacteria</taxon>
        <taxon>Pseudomonadati</taxon>
        <taxon>Pseudomonadota</taxon>
        <taxon>Betaproteobacteria</taxon>
        <taxon>Burkholderiales</taxon>
        <taxon>Burkholderiaceae</taxon>
        <taxon>Ralstonia</taxon>
    </lineage>
</organism>
<evidence type="ECO:0000313" key="3">
    <source>
        <dbReference type="Proteomes" id="UP000575469"/>
    </source>
</evidence>
<dbReference type="SUPFAM" id="SSF48452">
    <property type="entry name" value="TPR-like"/>
    <property type="match status" value="1"/>
</dbReference>
<name>A0A848P2G2_9RALS</name>
<reference evidence="2 3" key="1">
    <citation type="submission" date="2020-04" db="EMBL/GenBank/DDBJ databases">
        <title>Ralstonia insidiosa genome sequencing and assembly.</title>
        <authorList>
            <person name="Martins R.C.R."/>
            <person name="Perdigao-Neto L.V."/>
            <person name="Levin A.S.S."/>
            <person name="Costa S.F."/>
        </authorList>
    </citation>
    <scope>NUCLEOTIDE SEQUENCE [LARGE SCALE GENOMIC DNA]</scope>
    <source>
        <strain evidence="2 3">5047</strain>
    </source>
</reference>
<dbReference type="AlphaFoldDB" id="A0A848P2G2"/>
<dbReference type="Gene3D" id="1.25.40.10">
    <property type="entry name" value="Tetratricopeptide repeat domain"/>
    <property type="match status" value="1"/>
</dbReference>